<dbReference type="EMBL" id="LO017727">
    <property type="protein sequence ID" value="CRH05167.1"/>
    <property type="molecule type" value="Genomic_DNA"/>
</dbReference>
<proteinExistence type="predicted"/>
<accession>A0A1S7LGG6</accession>
<gene>
    <name evidence="1" type="ORF">MAGMO_0969</name>
</gene>
<evidence type="ECO:0000313" key="1">
    <source>
        <dbReference type="EMBL" id="CRH05167.1"/>
    </source>
</evidence>
<dbReference type="AlphaFoldDB" id="A0A1S7LGG6"/>
<protein>
    <submittedName>
        <fullName evidence="1">Uncharacterized protein</fullName>
    </submittedName>
</protein>
<sequence>MGPSRILLHQLLHDKSCQGQAKK</sequence>
<name>A0A1S7LGG6_MAGMO</name>
<organism evidence="1">
    <name type="scientific">Magnetococcus massalia (strain MO-1)</name>
    <dbReference type="NCBI Taxonomy" id="451514"/>
    <lineage>
        <taxon>Bacteria</taxon>
        <taxon>Pseudomonadati</taxon>
        <taxon>Pseudomonadota</taxon>
        <taxon>Magnetococcia</taxon>
        <taxon>Magnetococcales</taxon>
        <taxon>Magnetococcaceae</taxon>
        <taxon>Magnetococcus</taxon>
    </lineage>
</organism>
<reference evidence="1" key="1">
    <citation type="submission" date="2015-04" db="EMBL/GenBank/DDBJ databases">
        <authorList>
            <person name="Syromyatnikov M.Y."/>
            <person name="Popov V.N."/>
        </authorList>
    </citation>
    <scope>NUCLEOTIDE SEQUENCE</scope>
    <source>
        <strain evidence="1">MO-1</strain>
    </source>
</reference>